<dbReference type="EMBL" id="CM020620">
    <property type="protein sequence ID" value="KAK1869620.1"/>
    <property type="molecule type" value="Genomic_DNA"/>
</dbReference>
<dbReference type="Proteomes" id="UP000798662">
    <property type="component" value="Chromosome 3"/>
</dbReference>
<accession>A0ACC3CHP0</accession>
<protein>
    <submittedName>
        <fullName evidence="1">Uncharacterized protein</fullName>
    </submittedName>
</protein>
<sequence>MASTARRPRGRSLRSAMAVAAGLAVTAGAAAAVAGVGGHPLSSGGARDGGGGVAAAAAVTAAAAGAPANVLPATAARTFAVSDLSTTFNRFKRSDDCPPTIAHDSVRNPSSQVAVIAHQSIRADGTRCTSASSMIVLSSDGEPSADLDALLRDNALFRGVYEDLQARGAAFLIGYDSSRRVCGPWVFGDNSIVLFVDEPADVNVPGFANLKPRDGGYMLVFQDGTAEPCAYTSARSQTPIDGGTTAPVAEDAVPDSKPSPTPAVAVETPAPTPSPAATPTEEAPVVVPVPIVVPSTGEEATPTPTPEVVALASPTPTATPVADVAEAAADPTPTPTPTAAAADVPSAVVPDVATGDDNEGGRLGDVDDSACFPADATVALAGGGVKRMADLAVGDAVRVSPTATGRVYFFSHAAPGGSYPFVTLTTASGAAITLSPGHYLRVRVGGGGSGGTPPVLAAAATVSVGDALTLASGALSTVVAVEAVTRAGLYNPHATGGSGSSSGSGGDGGLLIDGVWASEYTTAVAPVLAAPALRVVRAAAAVAAQLGWGGRVTLPSGGGWWATLAPRGRDVVEL</sequence>
<gene>
    <name evidence="1" type="ORF">I4F81_012093</name>
</gene>
<keyword evidence="2" id="KW-1185">Reference proteome</keyword>
<proteinExistence type="predicted"/>
<evidence type="ECO:0000313" key="1">
    <source>
        <dbReference type="EMBL" id="KAK1869620.1"/>
    </source>
</evidence>
<organism evidence="1 2">
    <name type="scientific">Pyropia yezoensis</name>
    <name type="common">Susabi-nori</name>
    <name type="synonym">Porphyra yezoensis</name>
    <dbReference type="NCBI Taxonomy" id="2788"/>
    <lineage>
        <taxon>Eukaryota</taxon>
        <taxon>Rhodophyta</taxon>
        <taxon>Bangiophyceae</taxon>
        <taxon>Bangiales</taxon>
        <taxon>Bangiaceae</taxon>
        <taxon>Pyropia</taxon>
    </lineage>
</organism>
<reference evidence="1" key="1">
    <citation type="submission" date="2019-11" db="EMBL/GenBank/DDBJ databases">
        <title>Nori genome reveals adaptations in red seaweeds to the harsh intertidal environment.</title>
        <authorList>
            <person name="Wang D."/>
            <person name="Mao Y."/>
        </authorList>
    </citation>
    <scope>NUCLEOTIDE SEQUENCE</scope>
    <source>
        <tissue evidence="1">Gametophyte</tissue>
    </source>
</reference>
<evidence type="ECO:0000313" key="2">
    <source>
        <dbReference type="Proteomes" id="UP000798662"/>
    </source>
</evidence>
<name>A0ACC3CHP0_PYRYE</name>
<comment type="caution">
    <text evidence="1">The sequence shown here is derived from an EMBL/GenBank/DDBJ whole genome shotgun (WGS) entry which is preliminary data.</text>
</comment>